<dbReference type="RefSeq" id="WP_161276659.1">
    <property type="nucleotide sequence ID" value="NZ_JBCOSO010000124.1"/>
</dbReference>
<dbReference type="Gene3D" id="1.10.260.40">
    <property type="entry name" value="lambda repressor-like DNA-binding domains"/>
    <property type="match status" value="1"/>
</dbReference>
<dbReference type="Proteomes" id="UP000477156">
    <property type="component" value="Unassembled WGS sequence"/>
</dbReference>
<dbReference type="InterPro" id="IPR010982">
    <property type="entry name" value="Lambda_DNA-bd_dom_sf"/>
</dbReference>
<comment type="caution">
    <text evidence="2">The sequence shown here is derived from an EMBL/GenBank/DDBJ whole genome shotgun (WGS) entry which is preliminary data.</text>
</comment>
<evidence type="ECO:0000313" key="2">
    <source>
        <dbReference type="EMBL" id="MZS91006.1"/>
    </source>
</evidence>
<gene>
    <name evidence="2" type="ORF">GT712_18665</name>
</gene>
<feature type="domain" description="HTH cro/C1-type" evidence="1">
    <location>
        <begin position="26"/>
        <end position="60"/>
    </location>
</feature>
<dbReference type="GO" id="GO:0003677">
    <property type="term" value="F:DNA binding"/>
    <property type="evidence" value="ECO:0007669"/>
    <property type="project" value="InterPro"/>
</dbReference>
<name>A0A6L8XY91_9FIRM</name>
<organism evidence="2 3">
    <name type="scientific">Blautia wexlerae</name>
    <dbReference type="NCBI Taxonomy" id="418240"/>
    <lineage>
        <taxon>Bacteria</taxon>
        <taxon>Bacillati</taxon>
        <taxon>Bacillota</taxon>
        <taxon>Clostridia</taxon>
        <taxon>Lachnospirales</taxon>
        <taxon>Lachnospiraceae</taxon>
        <taxon>Blautia</taxon>
    </lineage>
</organism>
<dbReference type="PROSITE" id="PS50943">
    <property type="entry name" value="HTH_CROC1"/>
    <property type="match status" value="1"/>
</dbReference>
<evidence type="ECO:0000259" key="1">
    <source>
        <dbReference type="PROSITE" id="PS50943"/>
    </source>
</evidence>
<dbReference type="AlphaFoldDB" id="A0A6L8XY91"/>
<sequence>MKLNKNKFDIARARACKGTKDLEVEGISRGTLCSLMAGRNARPETIGRIAKALGVDVTAIIDDIDK</sequence>
<dbReference type="InterPro" id="IPR001387">
    <property type="entry name" value="Cro/C1-type_HTH"/>
</dbReference>
<dbReference type="SUPFAM" id="SSF47413">
    <property type="entry name" value="lambda repressor-like DNA-binding domains"/>
    <property type="match status" value="1"/>
</dbReference>
<evidence type="ECO:0000313" key="3">
    <source>
        <dbReference type="Proteomes" id="UP000477156"/>
    </source>
</evidence>
<protein>
    <recommendedName>
        <fullName evidence="1">HTH cro/C1-type domain-containing protein</fullName>
    </recommendedName>
</protein>
<accession>A0A6L8XY91</accession>
<proteinExistence type="predicted"/>
<dbReference type="EMBL" id="WWVF01000062">
    <property type="protein sequence ID" value="MZS91006.1"/>
    <property type="molecule type" value="Genomic_DNA"/>
</dbReference>
<reference evidence="2 3" key="1">
    <citation type="journal article" date="2019" name="Nat. Med.">
        <title>A library of human gut bacterial isolates paired with longitudinal multiomics data enables mechanistic microbiome research.</title>
        <authorList>
            <person name="Poyet M."/>
            <person name="Groussin M."/>
            <person name="Gibbons S.M."/>
            <person name="Avila-Pacheco J."/>
            <person name="Jiang X."/>
            <person name="Kearney S.M."/>
            <person name="Perrotta A.R."/>
            <person name="Berdy B."/>
            <person name="Zhao S."/>
            <person name="Lieberman T.D."/>
            <person name="Swanson P.K."/>
            <person name="Smith M."/>
            <person name="Roesemann S."/>
            <person name="Alexander J.E."/>
            <person name="Rich S.A."/>
            <person name="Livny J."/>
            <person name="Vlamakis H."/>
            <person name="Clish C."/>
            <person name="Bullock K."/>
            <person name="Deik A."/>
            <person name="Scott J."/>
            <person name="Pierce K.A."/>
            <person name="Xavier R.J."/>
            <person name="Alm E.J."/>
        </authorList>
    </citation>
    <scope>NUCLEOTIDE SEQUENCE [LARGE SCALE GENOMIC DNA]</scope>
    <source>
        <strain evidence="2 3">BIOML-A12</strain>
    </source>
</reference>